<evidence type="ECO:0000313" key="1">
    <source>
        <dbReference type="EMBL" id="AOP33541.1"/>
    </source>
</evidence>
<accession>A0A1D7UVH5</accession>
<name>A0A1D7UVH5_9LEPT</name>
<protein>
    <submittedName>
        <fullName evidence="1">Uncharacterized protein</fullName>
    </submittedName>
</protein>
<dbReference type="KEGG" id="laj:A0128_06585"/>
<organism evidence="1 2">
    <name type="scientific">Leptospira tipperaryensis</name>
    <dbReference type="NCBI Taxonomy" id="2564040"/>
    <lineage>
        <taxon>Bacteria</taxon>
        <taxon>Pseudomonadati</taxon>
        <taxon>Spirochaetota</taxon>
        <taxon>Spirochaetia</taxon>
        <taxon>Leptospirales</taxon>
        <taxon>Leptospiraceae</taxon>
        <taxon>Leptospira</taxon>
    </lineage>
</organism>
<keyword evidence="2" id="KW-1185">Reference proteome</keyword>
<sequence>MNSQIPFVRESIKSISMIRREESILSDCFVILCKFARLESALNPWKRNPRGYANGELQMNLRAYAKFV</sequence>
<dbReference type="Proteomes" id="UP000094197">
    <property type="component" value="Chromosome 1"/>
</dbReference>
<reference evidence="1 2" key="1">
    <citation type="submission" date="2016-04" db="EMBL/GenBank/DDBJ databases">
        <title>Complete genome seqeunce of Leptospira alstonii serovar Room22.</title>
        <authorList>
            <person name="Nally J.E."/>
            <person name="Bayles D.O."/>
            <person name="Hurley D."/>
            <person name="Fanning S."/>
            <person name="McMahon B.J."/>
            <person name="Arent Z."/>
        </authorList>
    </citation>
    <scope>NUCLEOTIDE SEQUENCE [LARGE SCALE GENOMIC DNA]</scope>
    <source>
        <strain evidence="1 2">GWTS #1</strain>
    </source>
</reference>
<dbReference type="AlphaFoldDB" id="A0A1D7UVH5"/>
<evidence type="ECO:0000313" key="2">
    <source>
        <dbReference type="Proteomes" id="UP000094197"/>
    </source>
</evidence>
<proteinExistence type="predicted"/>
<dbReference type="EMBL" id="CP015217">
    <property type="protein sequence ID" value="AOP33541.1"/>
    <property type="molecule type" value="Genomic_DNA"/>
</dbReference>
<gene>
    <name evidence="1" type="ORF">A0128_06585</name>
</gene>